<keyword evidence="2" id="KW-0255">Endonuclease</keyword>
<gene>
    <name evidence="2" type="ORF">ACKI18_42715</name>
</gene>
<evidence type="ECO:0000256" key="1">
    <source>
        <dbReference type="SAM" id="MobiDB-lite"/>
    </source>
</evidence>
<keyword evidence="2" id="KW-0378">Hydrolase</keyword>
<name>A0ABW9I7W7_9ACTN</name>
<feature type="region of interest" description="Disordered" evidence="1">
    <location>
        <begin position="1"/>
        <end position="56"/>
    </location>
</feature>
<keyword evidence="2" id="KW-0540">Nuclease</keyword>
<dbReference type="EMBL" id="JBJVNI010000034">
    <property type="protein sequence ID" value="MFM9615387.1"/>
    <property type="molecule type" value="Genomic_DNA"/>
</dbReference>
<sequence length="327" mass="35908">MRSQNARTGLVESPVLGDGHAGFGRRSGETHQRRRWQSAPGRPYNGRGPSGGDDHRDLARDILADIEPHIVLRQELTGAWDRGKADLYAEANRLGGLTPFMAAPREGRSRNPVGVMVDPALFLVDGEFEHDLAWKPICNPRVRLKGCPKSLDLASAHLCHFDPDMRATEARRLTTLADHGRSALVGMDANSYPHQTALESVALPDWDRVADRVHYQHRTIERDGRRVSDTRPDEILTGGDPVFTDLGLHAATTLGRPGALAATASLKRTDQGAAQRIDRMYGTPDLAPALIGFDVLATDEVREVSDHALLVARFDLNVLRQVLTPAR</sequence>
<comment type="caution">
    <text evidence="2">The sequence shown here is derived from an EMBL/GenBank/DDBJ whole genome shotgun (WGS) entry which is preliminary data.</text>
</comment>
<dbReference type="RefSeq" id="WP_409123888.1">
    <property type="nucleotide sequence ID" value="NZ_JBJVNI010000034.1"/>
</dbReference>
<dbReference type="GO" id="GO:0004519">
    <property type="term" value="F:endonuclease activity"/>
    <property type="evidence" value="ECO:0007669"/>
    <property type="project" value="UniProtKB-KW"/>
</dbReference>
<accession>A0ABW9I7W7</accession>
<dbReference type="InterPro" id="IPR036691">
    <property type="entry name" value="Endo/exonu/phosph_ase_sf"/>
</dbReference>
<evidence type="ECO:0000313" key="3">
    <source>
        <dbReference type="Proteomes" id="UP001631957"/>
    </source>
</evidence>
<reference evidence="2 3" key="1">
    <citation type="submission" date="2024-12" db="EMBL/GenBank/DDBJ databases">
        <title>Forecasting of Potato common scab and diversities of Pathogenic streptomyces spp. in china.</title>
        <authorList>
            <person name="Handique U."/>
            <person name="Wu J."/>
        </authorList>
    </citation>
    <scope>NUCLEOTIDE SEQUENCE [LARGE SCALE GENOMIC DNA]</scope>
    <source>
        <strain evidence="2 3">ZRIMU1530</strain>
    </source>
</reference>
<proteinExistence type="predicted"/>
<evidence type="ECO:0000313" key="2">
    <source>
        <dbReference type="EMBL" id="MFM9615387.1"/>
    </source>
</evidence>
<organism evidence="2 3">
    <name type="scientific">Streptomyces niveiscabiei</name>
    <dbReference type="NCBI Taxonomy" id="164115"/>
    <lineage>
        <taxon>Bacteria</taxon>
        <taxon>Bacillati</taxon>
        <taxon>Actinomycetota</taxon>
        <taxon>Actinomycetes</taxon>
        <taxon>Kitasatosporales</taxon>
        <taxon>Streptomycetaceae</taxon>
        <taxon>Streptomyces</taxon>
    </lineage>
</organism>
<dbReference type="Proteomes" id="UP001631957">
    <property type="component" value="Unassembled WGS sequence"/>
</dbReference>
<dbReference type="SUPFAM" id="SSF56219">
    <property type="entry name" value="DNase I-like"/>
    <property type="match status" value="1"/>
</dbReference>
<dbReference type="Gene3D" id="3.60.10.10">
    <property type="entry name" value="Endonuclease/exonuclease/phosphatase"/>
    <property type="match status" value="1"/>
</dbReference>
<keyword evidence="3" id="KW-1185">Reference proteome</keyword>
<protein>
    <submittedName>
        <fullName evidence="2">Endonuclease/exonuclease/phosphatase family protein</fullName>
    </submittedName>
</protein>